<reference evidence="6 7" key="1">
    <citation type="journal article" date="2014" name="BMC Genomics">
        <title>Comparison of environmental and isolate Sulfobacillus genomes reveals diverse carbon, sulfur, nitrogen, and hydrogen metabolisms.</title>
        <authorList>
            <person name="Justice N.B."/>
            <person name="Norman A."/>
            <person name="Brown C.T."/>
            <person name="Singh A."/>
            <person name="Thomas B.C."/>
            <person name="Banfield J.F."/>
        </authorList>
    </citation>
    <scope>NUCLEOTIDE SEQUENCE [LARGE SCALE GENOMIC DNA]</scope>
    <source>
        <strain evidence="6">AMDSBA4</strain>
    </source>
</reference>
<gene>
    <name evidence="6" type="ORF">C7B46_01325</name>
</gene>
<evidence type="ECO:0000313" key="7">
    <source>
        <dbReference type="Proteomes" id="UP000242972"/>
    </source>
</evidence>
<organism evidence="6 7">
    <name type="scientific">Sulfobacillus benefaciens</name>
    <dbReference type="NCBI Taxonomy" id="453960"/>
    <lineage>
        <taxon>Bacteria</taxon>
        <taxon>Bacillati</taxon>
        <taxon>Bacillota</taxon>
        <taxon>Clostridia</taxon>
        <taxon>Eubacteriales</taxon>
        <taxon>Clostridiales Family XVII. Incertae Sedis</taxon>
        <taxon>Sulfobacillus</taxon>
    </lineage>
</organism>
<dbReference type="SUPFAM" id="SSF53850">
    <property type="entry name" value="Periplasmic binding protein-like II"/>
    <property type="match status" value="1"/>
</dbReference>
<dbReference type="AlphaFoldDB" id="A0A2T2XLH0"/>
<protein>
    <submittedName>
        <fullName evidence="6">ABC transporter substrate-binding protein</fullName>
    </submittedName>
</protein>
<evidence type="ECO:0000256" key="3">
    <source>
        <dbReference type="ARBA" id="ARBA00022448"/>
    </source>
</evidence>
<dbReference type="InterPro" id="IPR039424">
    <property type="entry name" value="SBP_5"/>
</dbReference>
<comment type="similarity">
    <text evidence="2">Belongs to the bacterial solute-binding protein 5 family.</text>
</comment>
<evidence type="ECO:0000313" key="6">
    <source>
        <dbReference type="EMBL" id="PSR35339.1"/>
    </source>
</evidence>
<evidence type="ECO:0000256" key="1">
    <source>
        <dbReference type="ARBA" id="ARBA00004196"/>
    </source>
</evidence>
<dbReference type="Pfam" id="PF00496">
    <property type="entry name" value="SBP_bac_5"/>
    <property type="match status" value="1"/>
</dbReference>
<dbReference type="GO" id="GO:1904680">
    <property type="term" value="F:peptide transmembrane transporter activity"/>
    <property type="evidence" value="ECO:0007669"/>
    <property type="project" value="TreeGrafter"/>
</dbReference>
<comment type="caution">
    <text evidence="6">The sequence shown here is derived from an EMBL/GenBank/DDBJ whole genome shotgun (WGS) entry which is preliminary data.</text>
</comment>
<proteinExistence type="inferred from homology"/>
<dbReference type="GO" id="GO:0015833">
    <property type="term" value="P:peptide transport"/>
    <property type="evidence" value="ECO:0007669"/>
    <property type="project" value="TreeGrafter"/>
</dbReference>
<dbReference type="GO" id="GO:0030313">
    <property type="term" value="C:cell envelope"/>
    <property type="evidence" value="ECO:0007669"/>
    <property type="project" value="UniProtKB-SubCell"/>
</dbReference>
<evidence type="ECO:0000259" key="5">
    <source>
        <dbReference type="Pfam" id="PF00496"/>
    </source>
</evidence>
<feature type="domain" description="Solute-binding protein family 5" evidence="5">
    <location>
        <begin position="104"/>
        <end position="225"/>
    </location>
</feature>
<dbReference type="Gene3D" id="3.90.76.10">
    <property type="entry name" value="Dipeptide-binding Protein, Domain 1"/>
    <property type="match status" value="1"/>
</dbReference>
<dbReference type="Proteomes" id="UP000242972">
    <property type="component" value="Unassembled WGS sequence"/>
</dbReference>
<evidence type="ECO:0000256" key="2">
    <source>
        <dbReference type="ARBA" id="ARBA00005695"/>
    </source>
</evidence>
<dbReference type="Gene3D" id="3.40.190.10">
    <property type="entry name" value="Periplasmic binding protein-like II"/>
    <property type="match status" value="1"/>
</dbReference>
<dbReference type="InterPro" id="IPR000914">
    <property type="entry name" value="SBP_5_dom"/>
</dbReference>
<comment type="subcellular location">
    <subcellularLocation>
        <location evidence="1">Cell envelope</location>
    </subcellularLocation>
</comment>
<accession>A0A2T2XLH0</accession>
<name>A0A2T2XLH0_9FIRM</name>
<sequence length="429" mass="46500">MNIRVWPWILLGLALVPALLINAPKPQVIEPAPSQATLVEAIWSMPTNLDPALAHTPSEWQVDDNVFEPLLSETSTGQIVPDVASLATYQGNVVTIELGKRRLTNGRSLTATTVAEALTRPLLPQVNSPTVKTLLSNVVGYQHMISGRLNYLSGIKVVNASTLTITLKHPANLAFLRALANPALSIVPLSDQLRGGANWQFTNLYGTAGYRLTDWVPGDHLTFQRVFGTGPTQVQLQLYSSFQLAVLGFINKTVSVVPVAANQLQKVPIQEHKRITFLPTPGTIKLFLSSNRGRISAYPTLAPINTWVSQAFLGVVPSEGFSWPTGLPTGHAMTVWVNGQDPAAEVLAKTLSRLTHGKVSVKVSTAPQIHALATTGQITAYIGTQNRIKGGTAIPLVRRGSFWLLDHDITTASEFANGALNWQSITWRK</sequence>
<evidence type="ECO:0000256" key="4">
    <source>
        <dbReference type="ARBA" id="ARBA00022729"/>
    </source>
</evidence>
<dbReference type="PANTHER" id="PTHR30290">
    <property type="entry name" value="PERIPLASMIC BINDING COMPONENT OF ABC TRANSPORTER"/>
    <property type="match status" value="1"/>
</dbReference>
<keyword evidence="4" id="KW-0732">Signal</keyword>
<keyword evidence="3" id="KW-0813">Transport</keyword>
<dbReference type="PANTHER" id="PTHR30290:SF10">
    <property type="entry name" value="PERIPLASMIC OLIGOPEPTIDE-BINDING PROTEIN-RELATED"/>
    <property type="match status" value="1"/>
</dbReference>
<dbReference type="EMBL" id="PXYW01000002">
    <property type="protein sequence ID" value="PSR35339.1"/>
    <property type="molecule type" value="Genomic_DNA"/>
</dbReference>